<feature type="coiled-coil region" evidence="1">
    <location>
        <begin position="7"/>
        <end position="66"/>
    </location>
</feature>
<sequence length="295" mass="32456">MSDTVETDIQQQLAAELQAKLEEHTRRMLDDEMKATMQKLLVSTEKEFWNDVLDARNRRIDELQRKQIGVLNTFKSISFVNADRCEKAWKGYMVDMTPSFFVVPPEWEHRRNELMGPLPSPVSPQRTSPDPAAGALDLVGADAGGVKYASVQLRPCETTRSPDTPPVTPSMAIDTPDPTGVPAATTGTGRGWTAKRTGSQNQVDPMAPAKKRVRTSRDDAETSDVESRTKTGDAVNVRMPRASNVPAQSDGGSLNLPNKPPPPSSAIQPAPAAMMQPEITPARRTPMYHHHPRTR</sequence>
<dbReference type="EMBL" id="MU853770">
    <property type="protein sequence ID" value="KAK3942856.1"/>
    <property type="molecule type" value="Genomic_DNA"/>
</dbReference>
<evidence type="ECO:0000256" key="2">
    <source>
        <dbReference type="SAM" id="MobiDB-lite"/>
    </source>
</evidence>
<keyword evidence="4" id="KW-1185">Reference proteome</keyword>
<dbReference type="AlphaFoldDB" id="A0AAN6NBR5"/>
<name>A0AAN6NBR5_9PEZI</name>
<feature type="compositionally biased region" description="Low complexity" evidence="2">
    <location>
        <begin position="174"/>
        <end position="198"/>
    </location>
</feature>
<keyword evidence="1" id="KW-0175">Coiled coil</keyword>
<feature type="region of interest" description="Disordered" evidence="2">
    <location>
        <begin position="156"/>
        <end position="295"/>
    </location>
</feature>
<feature type="compositionally biased region" description="Basic residues" evidence="2">
    <location>
        <begin position="286"/>
        <end position="295"/>
    </location>
</feature>
<organism evidence="3 4">
    <name type="scientific">Diplogelasinospora grovesii</name>
    <dbReference type="NCBI Taxonomy" id="303347"/>
    <lineage>
        <taxon>Eukaryota</taxon>
        <taxon>Fungi</taxon>
        <taxon>Dikarya</taxon>
        <taxon>Ascomycota</taxon>
        <taxon>Pezizomycotina</taxon>
        <taxon>Sordariomycetes</taxon>
        <taxon>Sordariomycetidae</taxon>
        <taxon>Sordariales</taxon>
        <taxon>Diplogelasinosporaceae</taxon>
        <taxon>Diplogelasinospora</taxon>
    </lineage>
</organism>
<evidence type="ECO:0000313" key="4">
    <source>
        <dbReference type="Proteomes" id="UP001303473"/>
    </source>
</evidence>
<reference evidence="4" key="1">
    <citation type="journal article" date="2023" name="Mol. Phylogenet. Evol.">
        <title>Genome-scale phylogeny and comparative genomics of the fungal order Sordariales.</title>
        <authorList>
            <person name="Hensen N."/>
            <person name="Bonometti L."/>
            <person name="Westerberg I."/>
            <person name="Brannstrom I.O."/>
            <person name="Guillou S."/>
            <person name="Cros-Aarteil S."/>
            <person name="Calhoun S."/>
            <person name="Haridas S."/>
            <person name="Kuo A."/>
            <person name="Mondo S."/>
            <person name="Pangilinan J."/>
            <person name="Riley R."/>
            <person name="LaButti K."/>
            <person name="Andreopoulos B."/>
            <person name="Lipzen A."/>
            <person name="Chen C."/>
            <person name="Yan M."/>
            <person name="Daum C."/>
            <person name="Ng V."/>
            <person name="Clum A."/>
            <person name="Steindorff A."/>
            <person name="Ohm R.A."/>
            <person name="Martin F."/>
            <person name="Silar P."/>
            <person name="Natvig D.O."/>
            <person name="Lalanne C."/>
            <person name="Gautier V."/>
            <person name="Ament-Velasquez S.L."/>
            <person name="Kruys A."/>
            <person name="Hutchinson M.I."/>
            <person name="Powell A.J."/>
            <person name="Barry K."/>
            <person name="Miller A.N."/>
            <person name="Grigoriev I.V."/>
            <person name="Debuchy R."/>
            <person name="Gladieux P."/>
            <person name="Hiltunen Thoren M."/>
            <person name="Johannesson H."/>
        </authorList>
    </citation>
    <scope>NUCLEOTIDE SEQUENCE [LARGE SCALE GENOMIC DNA]</scope>
    <source>
        <strain evidence="4">CBS 340.73</strain>
    </source>
</reference>
<accession>A0AAN6NBR5</accession>
<feature type="compositionally biased region" description="Polar residues" evidence="2">
    <location>
        <begin position="245"/>
        <end position="256"/>
    </location>
</feature>
<dbReference type="Proteomes" id="UP001303473">
    <property type="component" value="Unassembled WGS sequence"/>
</dbReference>
<feature type="compositionally biased region" description="Low complexity" evidence="2">
    <location>
        <begin position="265"/>
        <end position="277"/>
    </location>
</feature>
<evidence type="ECO:0000256" key="1">
    <source>
        <dbReference type="SAM" id="Coils"/>
    </source>
</evidence>
<feature type="compositionally biased region" description="Basic and acidic residues" evidence="2">
    <location>
        <begin position="215"/>
        <end position="231"/>
    </location>
</feature>
<proteinExistence type="predicted"/>
<comment type="caution">
    <text evidence="3">The sequence shown here is derived from an EMBL/GenBank/DDBJ whole genome shotgun (WGS) entry which is preliminary data.</text>
</comment>
<gene>
    <name evidence="3" type="ORF">QBC46DRAFT_57306</name>
</gene>
<evidence type="ECO:0000313" key="3">
    <source>
        <dbReference type="EMBL" id="KAK3942856.1"/>
    </source>
</evidence>
<protein>
    <submittedName>
        <fullName evidence="3">Uncharacterized protein</fullName>
    </submittedName>
</protein>